<name>A0A9D4BIV9_DREPO</name>
<dbReference type="EMBL" id="JAIWYP010000016">
    <property type="protein sequence ID" value="KAH3695033.1"/>
    <property type="molecule type" value="Genomic_DNA"/>
</dbReference>
<sequence>MAKPVMPVETCEKEKSQTVKQSSRGKQPAKSRIIDESKKLANVSDDVNPSLAKSSSSKTTDKNEEILSILKSYFVRNSLIQIQN</sequence>
<organism evidence="2 3">
    <name type="scientific">Dreissena polymorpha</name>
    <name type="common">Zebra mussel</name>
    <name type="synonym">Mytilus polymorpha</name>
    <dbReference type="NCBI Taxonomy" id="45954"/>
    <lineage>
        <taxon>Eukaryota</taxon>
        <taxon>Metazoa</taxon>
        <taxon>Spiralia</taxon>
        <taxon>Lophotrochozoa</taxon>
        <taxon>Mollusca</taxon>
        <taxon>Bivalvia</taxon>
        <taxon>Autobranchia</taxon>
        <taxon>Heteroconchia</taxon>
        <taxon>Euheterodonta</taxon>
        <taxon>Imparidentia</taxon>
        <taxon>Neoheterodontei</taxon>
        <taxon>Myida</taxon>
        <taxon>Dreissenoidea</taxon>
        <taxon>Dreissenidae</taxon>
        <taxon>Dreissena</taxon>
    </lineage>
</organism>
<gene>
    <name evidence="2" type="ORF">DPMN_082481</name>
</gene>
<comment type="caution">
    <text evidence="2">The sequence shown here is derived from an EMBL/GenBank/DDBJ whole genome shotgun (WGS) entry which is preliminary data.</text>
</comment>
<reference evidence="2" key="1">
    <citation type="journal article" date="2019" name="bioRxiv">
        <title>The Genome of the Zebra Mussel, Dreissena polymorpha: A Resource for Invasive Species Research.</title>
        <authorList>
            <person name="McCartney M.A."/>
            <person name="Auch B."/>
            <person name="Kono T."/>
            <person name="Mallez S."/>
            <person name="Zhang Y."/>
            <person name="Obille A."/>
            <person name="Becker A."/>
            <person name="Abrahante J.E."/>
            <person name="Garbe J."/>
            <person name="Badalamenti J.P."/>
            <person name="Herman A."/>
            <person name="Mangelson H."/>
            <person name="Liachko I."/>
            <person name="Sullivan S."/>
            <person name="Sone E.D."/>
            <person name="Koren S."/>
            <person name="Silverstein K.A.T."/>
            <person name="Beckman K.B."/>
            <person name="Gohl D.M."/>
        </authorList>
    </citation>
    <scope>NUCLEOTIDE SEQUENCE</scope>
    <source>
        <strain evidence="2">Duluth1</strain>
        <tissue evidence="2">Whole animal</tissue>
    </source>
</reference>
<evidence type="ECO:0000256" key="1">
    <source>
        <dbReference type="SAM" id="MobiDB-lite"/>
    </source>
</evidence>
<feature type="compositionally biased region" description="Polar residues" evidence="1">
    <location>
        <begin position="45"/>
        <end position="58"/>
    </location>
</feature>
<feature type="region of interest" description="Disordered" evidence="1">
    <location>
        <begin position="1"/>
        <end position="62"/>
    </location>
</feature>
<dbReference type="AlphaFoldDB" id="A0A9D4BIV9"/>
<reference evidence="2" key="2">
    <citation type="submission" date="2020-11" db="EMBL/GenBank/DDBJ databases">
        <authorList>
            <person name="McCartney M.A."/>
            <person name="Auch B."/>
            <person name="Kono T."/>
            <person name="Mallez S."/>
            <person name="Becker A."/>
            <person name="Gohl D.M."/>
            <person name="Silverstein K.A.T."/>
            <person name="Koren S."/>
            <person name="Bechman K.B."/>
            <person name="Herman A."/>
            <person name="Abrahante J.E."/>
            <person name="Garbe J."/>
        </authorList>
    </citation>
    <scope>NUCLEOTIDE SEQUENCE</scope>
    <source>
        <strain evidence="2">Duluth1</strain>
        <tissue evidence="2">Whole animal</tissue>
    </source>
</reference>
<evidence type="ECO:0000313" key="2">
    <source>
        <dbReference type="EMBL" id="KAH3695033.1"/>
    </source>
</evidence>
<accession>A0A9D4BIV9</accession>
<evidence type="ECO:0000313" key="3">
    <source>
        <dbReference type="Proteomes" id="UP000828390"/>
    </source>
</evidence>
<protein>
    <submittedName>
        <fullName evidence="2">Uncharacterized protein</fullName>
    </submittedName>
</protein>
<keyword evidence="3" id="KW-1185">Reference proteome</keyword>
<proteinExistence type="predicted"/>
<dbReference type="Proteomes" id="UP000828390">
    <property type="component" value="Unassembled WGS sequence"/>
</dbReference>